<dbReference type="RefSeq" id="WP_118236563.1">
    <property type="nucleotide sequence ID" value="NZ_AP031430.1"/>
</dbReference>
<dbReference type="Proteomes" id="UP000266376">
    <property type="component" value="Unassembled WGS sequence"/>
</dbReference>
<name>A0A395XKK8_9FIRM</name>
<evidence type="ECO:0000313" key="6">
    <source>
        <dbReference type="Proteomes" id="UP000283652"/>
    </source>
</evidence>
<reference evidence="5 6" key="1">
    <citation type="submission" date="2018-08" db="EMBL/GenBank/DDBJ databases">
        <title>A genome reference for cultivated species of the human gut microbiota.</title>
        <authorList>
            <person name="Zou Y."/>
            <person name="Xue W."/>
            <person name="Luo G."/>
        </authorList>
    </citation>
    <scope>NUCLEOTIDE SEQUENCE [LARGE SCALE GENOMIC DNA]</scope>
    <source>
        <strain evidence="3 5">AF12-11</strain>
        <strain evidence="2 6">AF25-11</strain>
        <strain evidence="4 7">AM23-7AC</strain>
    </source>
</reference>
<dbReference type="Gene3D" id="2.30.30.90">
    <property type="match status" value="1"/>
</dbReference>
<evidence type="ECO:0000313" key="3">
    <source>
        <dbReference type="EMBL" id="RGW53349.1"/>
    </source>
</evidence>
<dbReference type="InterPro" id="IPR007167">
    <property type="entry name" value="Fe-transptr_FeoA-like"/>
</dbReference>
<evidence type="ECO:0000313" key="5">
    <source>
        <dbReference type="Proteomes" id="UP000266376"/>
    </source>
</evidence>
<dbReference type="InterPro" id="IPR038157">
    <property type="entry name" value="FeoA_core_dom"/>
</dbReference>
<dbReference type="EMBL" id="QSAJ01000017">
    <property type="protein sequence ID" value="RGW53349.1"/>
    <property type="molecule type" value="Genomic_DNA"/>
</dbReference>
<dbReference type="Proteomes" id="UP000285666">
    <property type="component" value="Unassembled WGS sequence"/>
</dbReference>
<evidence type="ECO:0000313" key="7">
    <source>
        <dbReference type="Proteomes" id="UP000285666"/>
    </source>
</evidence>
<accession>A0A395XKK8</accession>
<evidence type="ECO:0000313" key="4">
    <source>
        <dbReference type="EMBL" id="RHF80813.1"/>
    </source>
</evidence>
<dbReference type="Pfam" id="PF04023">
    <property type="entry name" value="FeoA"/>
    <property type="match status" value="1"/>
</dbReference>
<evidence type="ECO:0000259" key="1">
    <source>
        <dbReference type="Pfam" id="PF04023"/>
    </source>
</evidence>
<feature type="domain" description="Ferrous iron transporter FeoA-like" evidence="1">
    <location>
        <begin position="4"/>
        <end position="70"/>
    </location>
</feature>
<proteinExistence type="predicted"/>
<sequence>MQALSTAAPGKVYTIKWMFGLPEVLNIIRNCQIQEGSEIRVFEKFNGGLIIGNKHKRIAISDDAAARIRV</sequence>
<evidence type="ECO:0000313" key="2">
    <source>
        <dbReference type="EMBL" id="RGR60800.1"/>
    </source>
</evidence>
<dbReference type="GO" id="GO:0046914">
    <property type="term" value="F:transition metal ion binding"/>
    <property type="evidence" value="ECO:0007669"/>
    <property type="project" value="InterPro"/>
</dbReference>
<organism evidence="3 5">
    <name type="scientific">Dorea formicigenerans</name>
    <dbReference type="NCBI Taxonomy" id="39486"/>
    <lineage>
        <taxon>Bacteria</taxon>
        <taxon>Bacillati</taxon>
        <taxon>Bacillota</taxon>
        <taxon>Clostridia</taxon>
        <taxon>Lachnospirales</taxon>
        <taxon>Lachnospiraceae</taxon>
        <taxon>Dorea</taxon>
    </lineage>
</organism>
<dbReference type="EMBL" id="QRUK01000003">
    <property type="protein sequence ID" value="RGR60800.1"/>
    <property type="molecule type" value="Genomic_DNA"/>
</dbReference>
<dbReference type="Proteomes" id="UP000283652">
    <property type="component" value="Unassembled WGS sequence"/>
</dbReference>
<gene>
    <name evidence="4" type="ORF">DW658_00760</name>
    <name evidence="3" type="ORF">DWV67_08290</name>
    <name evidence="2" type="ORF">DWY33_03410</name>
</gene>
<dbReference type="AlphaFoldDB" id="A0A395XKK8"/>
<comment type="caution">
    <text evidence="3">The sequence shown here is derived from an EMBL/GenBank/DDBJ whole genome shotgun (WGS) entry which is preliminary data.</text>
</comment>
<dbReference type="EMBL" id="QRHN01000001">
    <property type="protein sequence ID" value="RHF80813.1"/>
    <property type="molecule type" value="Genomic_DNA"/>
</dbReference>
<protein>
    <submittedName>
        <fullName evidence="3">Ferrous iron transport protein A</fullName>
    </submittedName>
</protein>